<reference evidence="2" key="1">
    <citation type="journal article" date="2022" name="New Phytol.">
        <title>Phylogenomic structure and speciation in an emerging model: the Sphagnum magellanicum complex (Bryophyta).</title>
        <authorList>
            <person name="Shaw A.J."/>
            <person name="Piatkowski B."/>
            <person name="Duffy A.M."/>
            <person name="Aguero B."/>
            <person name="Imwattana K."/>
            <person name="Nieto-Lugilde M."/>
            <person name="Healey A."/>
            <person name="Weston D.J."/>
            <person name="Patel M.N."/>
            <person name="Schmutz J."/>
            <person name="Grimwood J."/>
            <person name="Yavitt J.B."/>
            <person name="Hassel K."/>
            <person name="Stenoien H.K."/>
            <person name="Flatberg K.I."/>
            <person name="Bickford C.P."/>
            <person name="Hicks K.A."/>
        </authorList>
    </citation>
    <scope>NUCLEOTIDE SEQUENCE [LARGE SCALE GENOMIC DNA]</scope>
</reference>
<keyword evidence="2" id="KW-1185">Reference proteome</keyword>
<evidence type="ECO:0000313" key="1">
    <source>
        <dbReference type="EMBL" id="KAH9556188.1"/>
    </source>
</evidence>
<accession>A0ACB8HIY7</accession>
<proteinExistence type="predicted"/>
<protein>
    <submittedName>
        <fullName evidence="1">Uncharacterized protein</fullName>
    </submittedName>
</protein>
<comment type="caution">
    <text evidence="1">The sequence shown here is derived from an EMBL/GenBank/DDBJ whole genome shotgun (WGS) entry which is preliminary data.</text>
</comment>
<gene>
    <name evidence="1" type="ORF">CY35_07G012900</name>
</gene>
<dbReference type="Proteomes" id="UP000828922">
    <property type="component" value="Linkage Group LG07"/>
</dbReference>
<name>A0ACB8HIY7_9BRYO</name>
<evidence type="ECO:0000313" key="2">
    <source>
        <dbReference type="Proteomes" id="UP000828922"/>
    </source>
</evidence>
<dbReference type="EMBL" id="CM038913">
    <property type="protein sequence ID" value="KAH9556188.1"/>
    <property type="molecule type" value="Genomic_DNA"/>
</dbReference>
<organism evidence="1 2">
    <name type="scientific">Sphagnum magellanicum</name>
    <dbReference type="NCBI Taxonomy" id="128215"/>
    <lineage>
        <taxon>Eukaryota</taxon>
        <taxon>Viridiplantae</taxon>
        <taxon>Streptophyta</taxon>
        <taxon>Embryophyta</taxon>
        <taxon>Bryophyta</taxon>
        <taxon>Sphagnophytina</taxon>
        <taxon>Sphagnopsida</taxon>
        <taxon>Sphagnales</taxon>
        <taxon>Sphagnaceae</taxon>
        <taxon>Sphagnum</taxon>
    </lineage>
</organism>
<sequence>MQGSLAQRISLPACCHPLLSPLLLSSSISSSSSSSRRLFPLSAGASSVFSPCCIFFFFFRRRRQRRCLQFSSCSSSSLWCSLLPVCSRALRRCVVEGCSIHTARDCWYTSGDLEMMELEDKDLLRKQAALFPLSKGVKFSYGTAGFRTDAALLPSTVFRMGVLAALRSLCTKRATGLMITASHNPVHENGVKLADPSGGMLNVAWEPYSDMLANAPDVENFLQIVEHIVKRENIQSRNAASGEVLLARDTRPSGEALVSAARQGVEAVRGTVAHDMGVLTTPQLHWMVRSFNNGVPASESDYFHQLSDSFRMLVELWHANTGDSTHSEELIVDAANGVGASKLTRLQHLTTSLGLQVRNSGNEGGGLLNDGVGADFVQKEKVLPHGFQLPADVGKRCASIDGDADRLVYFYIPEKHEDGYSGPVCTLHLLDGDKIAAIFGLFIIGQLRILAGYKSSVSDATTAHKAVVPGYGEVKVAVVQTAYANGASTNYIKQVLGLEVATTPTGVKHLHKKAEQYDIGIYFEANGHGTILFNEIFSQWLQDASVQQKEAEHRQAAKRLVAVNEMVNQAVGDALSGILMVEVVLRYQGWSVEQWDSMYKDLPSRQLKVKVKDRAVIITTPDETRVASPSSLQEAIDTEVGKYKGGRAFVRPSGTEDVVRVYAEASSQQSADALAQAVCVLVYHLAGGVGPEP</sequence>